<dbReference type="PANTHER" id="PTHR43685">
    <property type="entry name" value="GLYCOSYLTRANSFERASE"/>
    <property type="match status" value="1"/>
</dbReference>
<dbReference type="EMBL" id="BAABWU010000026">
    <property type="protein sequence ID" value="GAA6198640.1"/>
    <property type="molecule type" value="Genomic_DNA"/>
</dbReference>
<dbReference type="SUPFAM" id="SSF53448">
    <property type="entry name" value="Nucleotide-diphospho-sugar transferases"/>
    <property type="match status" value="1"/>
</dbReference>
<dbReference type="RefSeq" id="WP_353402573.1">
    <property type="nucleotide sequence ID" value="NZ_BAABWU010000026.1"/>
</dbReference>
<evidence type="ECO:0000259" key="1">
    <source>
        <dbReference type="Pfam" id="PF00535"/>
    </source>
</evidence>
<evidence type="ECO:0000313" key="3">
    <source>
        <dbReference type="Proteomes" id="UP001441944"/>
    </source>
</evidence>
<dbReference type="InterPro" id="IPR029044">
    <property type="entry name" value="Nucleotide-diphossugar_trans"/>
</dbReference>
<feature type="domain" description="Glycosyltransferase 2-like" evidence="1">
    <location>
        <begin position="5"/>
        <end position="172"/>
    </location>
</feature>
<proteinExistence type="predicted"/>
<dbReference type="Pfam" id="PF00535">
    <property type="entry name" value="Glycos_transf_2"/>
    <property type="match status" value="1"/>
</dbReference>
<name>A0ABQ0AS33_9RHOB</name>
<evidence type="ECO:0000313" key="2">
    <source>
        <dbReference type="EMBL" id="GAA6198640.1"/>
    </source>
</evidence>
<dbReference type="InterPro" id="IPR001173">
    <property type="entry name" value="Glyco_trans_2-like"/>
</dbReference>
<organism evidence="2 3">
    <name type="scientific">Pseudophaeobacter arcticus</name>
    <dbReference type="NCBI Taxonomy" id="385492"/>
    <lineage>
        <taxon>Bacteria</taxon>
        <taxon>Pseudomonadati</taxon>
        <taxon>Pseudomonadota</taxon>
        <taxon>Alphaproteobacteria</taxon>
        <taxon>Rhodobacterales</taxon>
        <taxon>Paracoccaceae</taxon>
        <taxon>Pseudophaeobacter</taxon>
    </lineage>
</organism>
<dbReference type="CDD" id="cd00761">
    <property type="entry name" value="Glyco_tranf_GTA_type"/>
    <property type="match status" value="1"/>
</dbReference>
<protein>
    <submittedName>
        <fullName evidence="2">Glycosyltransferase</fullName>
    </submittedName>
</protein>
<keyword evidence="3" id="KW-1185">Reference proteome</keyword>
<sequence length="308" mass="34681">MKFAVCIPILNGGKIYLELLKALDAQDVKPSDFIVIDSGSNDGSDEASKIHGARVFKIPSSQFNHGGTRSQALSYLSDDIEIVIYLTQDAIPASLDTFSKIVSRFVNTEIGACYGRQLPHKNATPAETFSRLYNYTNQSRRNELRKNENLNFSDTNFSNSFAAYRVSALRAVGGFSNQVILGEDVIANIELLQAGWVTEYVGEATVYHSHNYTVHQELKRYFDIGVFHSRNSIMFTPFGTPSGRGKEYALAEFRDMSQYGVLAQIHSVMRSGAKFLGYKLGLMEHRIPVFLKRHLSMHRRFWATRQNG</sequence>
<gene>
    <name evidence="2" type="ORF">NBRC116598_40850</name>
</gene>
<dbReference type="Gene3D" id="3.90.550.10">
    <property type="entry name" value="Spore Coat Polysaccharide Biosynthesis Protein SpsA, Chain A"/>
    <property type="match status" value="1"/>
</dbReference>
<dbReference type="PANTHER" id="PTHR43685:SF13">
    <property type="entry name" value="O ANTIGEN BIOSYNTHESIS RHAMNOSYLTRANSFERASE RFBN"/>
    <property type="match status" value="1"/>
</dbReference>
<comment type="caution">
    <text evidence="2">The sequence shown here is derived from an EMBL/GenBank/DDBJ whole genome shotgun (WGS) entry which is preliminary data.</text>
</comment>
<accession>A0ABQ0AS33</accession>
<dbReference type="Proteomes" id="UP001441944">
    <property type="component" value="Unassembled WGS sequence"/>
</dbReference>
<reference evidence="2 3" key="1">
    <citation type="submission" date="2024-04" db="EMBL/GenBank/DDBJ databases">
        <title>Draft genome sequence of Pseudophaeobacter arcticus NBRC 116598.</title>
        <authorList>
            <person name="Miyakawa T."/>
            <person name="Kusuya Y."/>
            <person name="Miura T."/>
        </authorList>
    </citation>
    <scope>NUCLEOTIDE SEQUENCE [LARGE SCALE GENOMIC DNA]</scope>
    <source>
        <strain evidence="2 3">SU-CL00105</strain>
    </source>
</reference>
<dbReference type="InterPro" id="IPR050834">
    <property type="entry name" value="Glycosyltransf_2"/>
</dbReference>